<dbReference type="InterPro" id="IPR048015">
    <property type="entry name" value="NTP-PPase_MazG-like_N"/>
</dbReference>
<dbReference type="PANTHER" id="PTHR30522:SF0">
    <property type="entry name" value="NUCLEOSIDE TRIPHOSPHATE PYROPHOSPHOHYDROLASE"/>
    <property type="match status" value="1"/>
</dbReference>
<reference evidence="4" key="1">
    <citation type="journal article" date="2015" name="Nature">
        <title>Complex archaea that bridge the gap between prokaryotes and eukaryotes.</title>
        <authorList>
            <person name="Spang A."/>
            <person name="Saw J.H."/>
            <person name="Jorgensen S.L."/>
            <person name="Zaremba-Niedzwiedzka K."/>
            <person name="Martijn J."/>
            <person name="Lind A.E."/>
            <person name="van Eijk R."/>
            <person name="Schleper C."/>
            <person name="Guy L."/>
            <person name="Ettema T.J."/>
        </authorList>
    </citation>
    <scope>NUCLEOTIDE SEQUENCE</scope>
</reference>
<dbReference type="GO" id="GO:0008168">
    <property type="term" value="F:methyltransferase activity"/>
    <property type="evidence" value="ECO:0007669"/>
    <property type="project" value="UniProtKB-KW"/>
</dbReference>
<dbReference type="EMBL" id="LAZR01043840">
    <property type="protein sequence ID" value="KKL06116.1"/>
    <property type="molecule type" value="Genomic_DNA"/>
</dbReference>
<evidence type="ECO:0000313" key="4">
    <source>
        <dbReference type="EMBL" id="KKL06116.1"/>
    </source>
</evidence>
<dbReference type="InterPro" id="IPR029063">
    <property type="entry name" value="SAM-dependent_MTases_sf"/>
</dbReference>
<comment type="caution">
    <text evidence="4">The sequence shown here is derived from an EMBL/GenBank/DDBJ whole genome shotgun (WGS) entry which is preliminary data.</text>
</comment>
<name>A0A0F9CK77_9ZZZZ</name>
<dbReference type="SUPFAM" id="SSF53335">
    <property type="entry name" value="S-adenosyl-L-methionine-dependent methyltransferases"/>
    <property type="match status" value="1"/>
</dbReference>
<dbReference type="GO" id="GO:0046047">
    <property type="term" value="P:TTP catabolic process"/>
    <property type="evidence" value="ECO:0007669"/>
    <property type="project" value="TreeGrafter"/>
</dbReference>
<feature type="domain" description="NTP pyrophosphohydrolase MazG-like" evidence="3">
    <location>
        <begin position="400"/>
        <end position="465"/>
    </location>
</feature>
<gene>
    <name evidence="4" type="ORF">LCGC14_2599250</name>
</gene>
<evidence type="ECO:0000256" key="1">
    <source>
        <dbReference type="ARBA" id="ARBA00022603"/>
    </source>
</evidence>
<feature type="non-terminal residue" evidence="4">
    <location>
        <position position="1"/>
    </location>
</feature>
<dbReference type="InterPro" id="IPR011551">
    <property type="entry name" value="NTP_PyrPHydrolase_MazG"/>
</dbReference>
<dbReference type="GO" id="GO:0047429">
    <property type="term" value="F:nucleoside triphosphate diphosphatase activity"/>
    <property type="evidence" value="ECO:0007669"/>
    <property type="project" value="TreeGrafter"/>
</dbReference>
<dbReference type="Gene3D" id="3.90.120.10">
    <property type="entry name" value="DNA Methylase, subunit A, domain 2"/>
    <property type="match status" value="1"/>
</dbReference>
<dbReference type="CDD" id="cd11528">
    <property type="entry name" value="NTP-PPase_MazG_Nterm"/>
    <property type="match status" value="1"/>
</dbReference>
<proteinExistence type="predicted"/>
<accession>A0A0F9CK77</accession>
<organism evidence="4">
    <name type="scientific">marine sediment metagenome</name>
    <dbReference type="NCBI Taxonomy" id="412755"/>
    <lineage>
        <taxon>unclassified sequences</taxon>
        <taxon>metagenomes</taxon>
        <taxon>ecological metagenomes</taxon>
    </lineage>
</organism>
<dbReference type="Gene3D" id="1.10.287.1080">
    <property type="entry name" value="MazG-like"/>
    <property type="match status" value="1"/>
</dbReference>
<sequence length="465" mass="53577">EENFTITIPNVVVLNSADFGAAQKRRRVFCGNFSVPRPTHLSPEIKKDKIKSQGFIKTFGLSENDIGSLKKWRSLKDVLIKLPRLLDEIKTNTKVKDPNYPTKLGIGELNDHFYDTRVLSGIELYESHEMKQHHPVYGVMNFPEDLRSPARTIMATQMNVSRETIIVATNFEDYDKPVGKKSYKQVFDEHNDKSIGGFRRLTIREIACLQGFPITYQFHGESSSIKHKLIGNAVSPFISNAFAKSFAQSHFSRMKARLDRKNGTTIIDNTALKDFDKAGYWSPKRHKRNGASFYRHLRTTKSNGQRVDLKYDGEEWTTLLCLGSGKSYKRVIVDEALLGDMLEVFKTLYDNSILSRKLDSWLKKLNDDVVCLDLSLFADFRYKKCFDEKGDVRSGSPIYYIEEGIDKLIRKVVNKDYDELKEELGDLMLQVIFHSQLAQEEDKFDIRDVIEAINAKLIRRHPHIF</sequence>
<dbReference type="Pfam" id="PF03819">
    <property type="entry name" value="MazG"/>
    <property type="match status" value="1"/>
</dbReference>
<evidence type="ECO:0000259" key="3">
    <source>
        <dbReference type="Pfam" id="PF03819"/>
    </source>
</evidence>
<dbReference type="InterPro" id="IPR001525">
    <property type="entry name" value="C5_MeTfrase"/>
</dbReference>
<dbReference type="Gene3D" id="3.40.50.150">
    <property type="entry name" value="Vaccinia Virus protein VP39"/>
    <property type="match status" value="1"/>
</dbReference>
<dbReference type="GO" id="GO:0046076">
    <property type="term" value="P:dTTP catabolic process"/>
    <property type="evidence" value="ECO:0007669"/>
    <property type="project" value="TreeGrafter"/>
</dbReference>
<dbReference type="GO" id="GO:0032259">
    <property type="term" value="P:methylation"/>
    <property type="evidence" value="ECO:0007669"/>
    <property type="project" value="UniProtKB-KW"/>
</dbReference>
<dbReference type="GO" id="GO:0046052">
    <property type="term" value="P:UTP catabolic process"/>
    <property type="evidence" value="ECO:0007669"/>
    <property type="project" value="TreeGrafter"/>
</dbReference>
<dbReference type="GO" id="GO:0006203">
    <property type="term" value="P:dGTP catabolic process"/>
    <property type="evidence" value="ECO:0007669"/>
    <property type="project" value="TreeGrafter"/>
</dbReference>
<protein>
    <recommendedName>
        <fullName evidence="3">NTP pyrophosphohydrolase MazG-like domain-containing protein</fullName>
    </recommendedName>
</protein>
<dbReference type="GO" id="GO:0046061">
    <property type="term" value="P:dATP catabolic process"/>
    <property type="evidence" value="ECO:0007669"/>
    <property type="project" value="TreeGrafter"/>
</dbReference>
<evidence type="ECO:0000256" key="2">
    <source>
        <dbReference type="ARBA" id="ARBA00022679"/>
    </source>
</evidence>
<dbReference type="PANTHER" id="PTHR30522">
    <property type="entry name" value="NUCLEOSIDE TRIPHOSPHATE PYROPHOSPHOHYDROLASE"/>
    <property type="match status" value="1"/>
</dbReference>
<keyword evidence="1" id="KW-0489">Methyltransferase</keyword>
<dbReference type="Pfam" id="PF00145">
    <property type="entry name" value="DNA_methylase"/>
    <property type="match status" value="1"/>
</dbReference>
<dbReference type="AlphaFoldDB" id="A0A0F9CK77"/>
<feature type="non-terminal residue" evidence="4">
    <location>
        <position position="465"/>
    </location>
</feature>
<dbReference type="SUPFAM" id="SSF101386">
    <property type="entry name" value="all-alpha NTP pyrophosphatases"/>
    <property type="match status" value="1"/>
</dbReference>
<dbReference type="GO" id="GO:0046081">
    <property type="term" value="P:dUTP catabolic process"/>
    <property type="evidence" value="ECO:0007669"/>
    <property type="project" value="TreeGrafter"/>
</dbReference>
<keyword evidence="2" id="KW-0808">Transferase</keyword>
<dbReference type="InterPro" id="IPR004518">
    <property type="entry name" value="MazG-like_dom"/>
</dbReference>